<keyword evidence="5" id="KW-1185">Reference proteome</keyword>
<name>A0ABN0ZYL6_9ACTN</name>
<protein>
    <submittedName>
        <fullName evidence="4">AMP-binding protein</fullName>
    </submittedName>
</protein>
<comment type="caution">
    <text evidence="4">The sequence shown here is derived from an EMBL/GenBank/DDBJ whole genome shotgun (WGS) entry which is preliminary data.</text>
</comment>
<dbReference type="Proteomes" id="UP001499895">
    <property type="component" value="Unassembled WGS sequence"/>
</dbReference>
<gene>
    <name evidence="4" type="ORF">GCM10009544_27200</name>
</gene>
<evidence type="ECO:0000259" key="3">
    <source>
        <dbReference type="Pfam" id="PF00501"/>
    </source>
</evidence>
<dbReference type="InterPro" id="IPR000873">
    <property type="entry name" value="AMP-dep_synth/lig_dom"/>
</dbReference>
<feature type="domain" description="AMP-dependent synthetase/ligase" evidence="3">
    <location>
        <begin position="30"/>
        <end position="371"/>
    </location>
</feature>
<evidence type="ECO:0000256" key="1">
    <source>
        <dbReference type="ARBA" id="ARBA00024484"/>
    </source>
</evidence>
<dbReference type="EMBL" id="BAAAHB010000024">
    <property type="protein sequence ID" value="GAA0463289.1"/>
    <property type="molecule type" value="Genomic_DNA"/>
</dbReference>
<reference evidence="4 5" key="1">
    <citation type="journal article" date="2019" name="Int. J. Syst. Evol. Microbiol.">
        <title>The Global Catalogue of Microorganisms (GCM) 10K type strain sequencing project: providing services to taxonomists for standard genome sequencing and annotation.</title>
        <authorList>
            <consortium name="The Broad Institute Genomics Platform"/>
            <consortium name="The Broad Institute Genome Sequencing Center for Infectious Disease"/>
            <person name="Wu L."/>
            <person name="Ma J."/>
        </authorList>
    </citation>
    <scope>NUCLEOTIDE SEQUENCE [LARGE SCALE GENOMIC DNA]</scope>
    <source>
        <strain evidence="4 5">JCM 10649</strain>
    </source>
</reference>
<comment type="catalytic activity">
    <reaction evidence="1">
        <text>a long-chain fatty acid + ATP + CoA = a long-chain fatty acyl-CoA + AMP + diphosphate</text>
        <dbReference type="Rhea" id="RHEA:15421"/>
        <dbReference type="ChEBI" id="CHEBI:30616"/>
        <dbReference type="ChEBI" id="CHEBI:33019"/>
        <dbReference type="ChEBI" id="CHEBI:57287"/>
        <dbReference type="ChEBI" id="CHEBI:57560"/>
        <dbReference type="ChEBI" id="CHEBI:83139"/>
        <dbReference type="ChEBI" id="CHEBI:456215"/>
        <dbReference type="EC" id="6.2.1.3"/>
    </reaction>
    <physiologicalReaction direction="left-to-right" evidence="1">
        <dbReference type="Rhea" id="RHEA:15422"/>
    </physiologicalReaction>
</comment>
<dbReference type="PANTHER" id="PTHR43272:SF52">
    <property type="entry name" value="AMP-DEPENDENT SYNTHETASE_LIGASE DOMAIN-CONTAINING PROTEIN"/>
    <property type="match status" value="1"/>
</dbReference>
<feature type="region of interest" description="Disordered" evidence="2">
    <location>
        <begin position="1"/>
        <end position="21"/>
    </location>
</feature>
<evidence type="ECO:0000313" key="5">
    <source>
        <dbReference type="Proteomes" id="UP001499895"/>
    </source>
</evidence>
<evidence type="ECO:0000313" key="4">
    <source>
        <dbReference type="EMBL" id="GAA0463289.1"/>
    </source>
</evidence>
<dbReference type="Pfam" id="PF00501">
    <property type="entry name" value="AMP-binding"/>
    <property type="match status" value="1"/>
</dbReference>
<accession>A0ABN0ZYL6</accession>
<proteinExistence type="predicted"/>
<organism evidence="4 5">
    <name type="scientific">Streptomyces stramineus</name>
    <dbReference type="NCBI Taxonomy" id="173861"/>
    <lineage>
        <taxon>Bacteria</taxon>
        <taxon>Bacillati</taxon>
        <taxon>Actinomycetota</taxon>
        <taxon>Actinomycetes</taxon>
        <taxon>Kitasatosporales</taxon>
        <taxon>Streptomycetaceae</taxon>
        <taxon>Streptomyces</taxon>
    </lineage>
</organism>
<dbReference type="Pfam" id="PF23562">
    <property type="entry name" value="AMP-binding_C_3"/>
    <property type="match status" value="1"/>
</dbReference>
<dbReference type="Gene3D" id="3.30.300.30">
    <property type="match status" value="1"/>
</dbReference>
<dbReference type="PROSITE" id="PS00455">
    <property type="entry name" value="AMP_BINDING"/>
    <property type="match status" value="1"/>
</dbReference>
<dbReference type="SUPFAM" id="SSF56801">
    <property type="entry name" value="Acetyl-CoA synthetase-like"/>
    <property type="match status" value="1"/>
</dbReference>
<evidence type="ECO:0000256" key="2">
    <source>
        <dbReference type="SAM" id="MobiDB-lite"/>
    </source>
</evidence>
<dbReference type="Gene3D" id="3.40.50.12780">
    <property type="entry name" value="N-terminal domain of ligase-like"/>
    <property type="match status" value="1"/>
</dbReference>
<sequence length="553" mass="59873">MRVAGRPGQPGEPSGAHGGPAESGFHAIADRLARFPDRELWHYRGRDIERRTFRQVFDDVLATCAALEAAGVRAGTHVGILGGNSYAWIVTDLALTRLRAVSVALSVEGSRASTTGELRAAYHLGLLLMAQAEYDRRTPAEPWAAPLGDLGGATVAPPAAGAPAAGGDAFTLVFSSGSSGSPKCIMMSARGTVAAMEEYAVQLRTGLGDAIFVVLPLTAFPQRLMVYLAVWCGFDIRLADIPRLHDALRRMEPTIVVGPPAFFEAVESRYRARPEGARRHADRLRRLTALIPLPALRRRVRRHLFADLHALFGGRARLLLTGSAPARRSTLRLLDELGFPIHEFYGMTEVSVVSWNLPGRTRHGSVGRPLLPGTVTLAPDGEVLTRFDPPRSLGYYGDGAHDADTYRPDGWVGTGDLGRFEDGYLYLTGRKKSVIITRSGYKLQPEPAERALAEHPDVAHAVLLGGEHAHVVTAVVSLRESAGGATRGELDRIVADVNRSLPEPARIARLFCTAEEFTAARGLLTRTMKPDRAAIARHFEDQLFAMTQETGEA</sequence>
<dbReference type="PANTHER" id="PTHR43272">
    <property type="entry name" value="LONG-CHAIN-FATTY-ACID--COA LIGASE"/>
    <property type="match status" value="1"/>
</dbReference>
<dbReference type="InterPro" id="IPR045851">
    <property type="entry name" value="AMP-bd_C_sf"/>
</dbReference>
<dbReference type="InterPro" id="IPR020845">
    <property type="entry name" value="AMP-binding_CS"/>
</dbReference>
<dbReference type="InterPro" id="IPR042099">
    <property type="entry name" value="ANL_N_sf"/>
</dbReference>
<dbReference type="RefSeq" id="WP_344089863.1">
    <property type="nucleotide sequence ID" value="NZ_BAAAHB010000024.1"/>
</dbReference>